<keyword evidence="2" id="KW-1185">Reference proteome</keyword>
<proteinExistence type="predicted"/>
<dbReference type="EMBL" id="JBFBVU010000005">
    <property type="protein sequence ID" value="MEV8466324.1"/>
    <property type="molecule type" value="Genomic_DNA"/>
</dbReference>
<accession>A0ABV3L416</accession>
<evidence type="ECO:0000313" key="1">
    <source>
        <dbReference type="EMBL" id="MEV8466324.1"/>
    </source>
</evidence>
<gene>
    <name evidence="1" type="ORF">AB0T83_05935</name>
</gene>
<dbReference type="Proteomes" id="UP001553161">
    <property type="component" value="Unassembled WGS sequence"/>
</dbReference>
<dbReference type="InterPro" id="IPR008318">
    <property type="entry name" value="UCP030820"/>
</dbReference>
<name>A0ABV3L416_9RHOB</name>
<organism evidence="1 2">
    <name type="scientific">Meridianimarinicoccus marinus</name>
    <dbReference type="NCBI Taxonomy" id="3231483"/>
    <lineage>
        <taxon>Bacteria</taxon>
        <taxon>Pseudomonadati</taxon>
        <taxon>Pseudomonadota</taxon>
        <taxon>Alphaproteobacteria</taxon>
        <taxon>Rhodobacterales</taxon>
        <taxon>Paracoccaceae</taxon>
        <taxon>Meridianimarinicoccus</taxon>
    </lineage>
</organism>
<comment type="caution">
    <text evidence="1">The sequence shown here is derived from an EMBL/GenBank/DDBJ whole genome shotgun (WGS) entry which is preliminary data.</text>
</comment>
<sequence>MSVIVTDTGFAGEDWTHGFVAAADLEDRHAAASLAVDLSSDANPEELRPHLATIDLIRVDFPSFADGRGFTLARRLRNMGFAGRLRARGHVLADQYAMARRSGFDEVEIDDALAERQPADQWAFRADWTAHDYQSRLRA</sequence>
<reference evidence="1 2" key="1">
    <citation type="submission" date="2024-07" db="EMBL/GenBank/DDBJ databases">
        <authorList>
            <person name="Kang M."/>
        </authorList>
    </citation>
    <scope>NUCLEOTIDE SEQUENCE [LARGE SCALE GENOMIC DNA]</scope>
    <source>
        <strain evidence="1 2">DFM31</strain>
    </source>
</reference>
<protein>
    <submittedName>
        <fullName evidence="1">DUF934 domain-containing protein</fullName>
    </submittedName>
</protein>
<dbReference type="Pfam" id="PF06073">
    <property type="entry name" value="DUF934"/>
    <property type="match status" value="1"/>
</dbReference>
<evidence type="ECO:0000313" key="2">
    <source>
        <dbReference type="Proteomes" id="UP001553161"/>
    </source>
</evidence>
<dbReference type="RefSeq" id="WP_366192128.1">
    <property type="nucleotide sequence ID" value="NZ_JBFBVU010000005.1"/>
</dbReference>